<name>A0A936ZDF5_9BURK</name>
<proteinExistence type="predicted"/>
<protein>
    <submittedName>
        <fullName evidence="1">Uncharacterized protein</fullName>
    </submittedName>
</protein>
<organism evidence="1 2">
    <name type="scientific">Ramlibacter aurantiacus</name>
    <dbReference type="NCBI Taxonomy" id="2801330"/>
    <lineage>
        <taxon>Bacteria</taxon>
        <taxon>Pseudomonadati</taxon>
        <taxon>Pseudomonadota</taxon>
        <taxon>Betaproteobacteria</taxon>
        <taxon>Burkholderiales</taxon>
        <taxon>Comamonadaceae</taxon>
        <taxon>Ramlibacter</taxon>
    </lineage>
</organism>
<dbReference type="Proteomes" id="UP000613011">
    <property type="component" value="Unassembled WGS sequence"/>
</dbReference>
<comment type="caution">
    <text evidence="1">The sequence shown here is derived from an EMBL/GenBank/DDBJ whole genome shotgun (WGS) entry which is preliminary data.</text>
</comment>
<evidence type="ECO:0000313" key="1">
    <source>
        <dbReference type="EMBL" id="MBL0418902.1"/>
    </source>
</evidence>
<evidence type="ECO:0000313" key="2">
    <source>
        <dbReference type="Proteomes" id="UP000613011"/>
    </source>
</evidence>
<dbReference type="EMBL" id="JAEQNA010000001">
    <property type="protein sequence ID" value="MBL0418902.1"/>
    <property type="molecule type" value="Genomic_DNA"/>
</dbReference>
<dbReference type="RefSeq" id="WP_201681975.1">
    <property type="nucleotide sequence ID" value="NZ_JAEQNA010000001.1"/>
</dbReference>
<accession>A0A936ZDF5</accession>
<dbReference type="AlphaFoldDB" id="A0A936ZDF5"/>
<keyword evidence="2" id="KW-1185">Reference proteome</keyword>
<gene>
    <name evidence="1" type="ORF">JI739_00950</name>
</gene>
<reference evidence="1" key="1">
    <citation type="submission" date="2021-01" db="EMBL/GenBank/DDBJ databases">
        <title>Ramlibacter sp. strain AW1 16S ribosomal RNA gene Genome sequencing and assembly.</title>
        <authorList>
            <person name="Kang M."/>
        </authorList>
    </citation>
    <scope>NUCLEOTIDE SEQUENCE</scope>
    <source>
        <strain evidence="1">AW1</strain>
    </source>
</reference>
<sequence length="390" mass="43091">MTHSSTPQGTGPFIGVPPPLLPSITETKHWFQAMDNFCRFMAIKAGDRVLMLTDPLLDPRVVDAFSGLAAARGATLSVYMAPDTRLPGIPETLKPLIQEATFVVSTWFCSIEDPFNVAMRKAGQRWVKITYFRDLDVLKTPQARFPVELVSEIIRATERRIPRGRDFDIRFTDERGSDLRIPFTAAMRDTMYAGLRWQGKISAAEPGCYAHYLPTHGPNFWDSTAMKNDTNAYLAVEGVLYPQWAIGFEKPFAEKIGVVFKDRFVTEVTGESDDAAVLREMLVGGKLIEGGGCGFNPKAPRNTIYPAGSNAPGALHFGIDLAKPSDFIRRVMPNWEEPPIHQDLVVLDATVTADDVKLIDKGFLMALRDPAVVELAATFGDPVELLEGSV</sequence>